<dbReference type="PANTHER" id="PTHR43271">
    <property type="entry name" value="BLL2771 PROTEIN"/>
    <property type="match status" value="1"/>
</dbReference>
<evidence type="ECO:0000259" key="9">
    <source>
        <dbReference type="PROSITE" id="PS50850"/>
    </source>
</evidence>
<evidence type="ECO:0000256" key="6">
    <source>
        <dbReference type="ARBA" id="ARBA00022989"/>
    </source>
</evidence>
<keyword evidence="11" id="KW-1185">Reference proteome</keyword>
<evidence type="ECO:0000256" key="7">
    <source>
        <dbReference type="ARBA" id="ARBA00023136"/>
    </source>
</evidence>
<dbReference type="RefSeq" id="WP_342593821.1">
    <property type="nucleotide sequence ID" value="NZ_CP151919.1"/>
</dbReference>
<evidence type="ECO:0000313" key="11">
    <source>
        <dbReference type="Proteomes" id="UP001453229"/>
    </source>
</evidence>
<keyword evidence="4" id="KW-1003">Cell membrane</keyword>
<gene>
    <name evidence="10" type="ORF">AAGT95_11115</name>
</gene>
<feature type="transmembrane region" description="Helical" evidence="8">
    <location>
        <begin position="334"/>
        <end position="357"/>
    </location>
</feature>
<evidence type="ECO:0000256" key="1">
    <source>
        <dbReference type="ARBA" id="ARBA00004651"/>
    </source>
</evidence>
<feature type="transmembrane region" description="Helical" evidence="8">
    <location>
        <begin position="369"/>
        <end position="392"/>
    </location>
</feature>
<feature type="domain" description="Major facilitator superfamily (MFS) profile" evidence="9">
    <location>
        <begin position="42"/>
        <end position="421"/>
    </location>
</feature>
<protein>
    <submittedName>
        <fullName evidence="10">MFS transporter</fullName>
    </submittedName>
</protein>
<comment type="subcellular location">
    <subcellularLocation>
        <location evidence="1">Cell membrane</location>
        <topology evidence="1">Multi-pass membrane protein</topology>
    </subcellularLocation>
</comment>
<feature type="transmembrane region" description="Helical" evidence="8">
    <location>
        <begin position="398"/>
        <end position="417"/>
    </location>
</feature>
<comment type="similarity">
    <text evidence="2">Belongs to the major facilitator superfamily.</text>
</comment>
<evidence type="ECO:0000256" key="8">
    <source>
        <dbReference type="SAM" id="Phobius"/>
    </source>
</evidence>
<proteinExistence type="inferred from homology"/>
<dbReference type="InterPro" id="IPR005829">
    <property type="entry name" value="Sugar_transporter_CS"/>
</dbReference>
<dbReference type="Pfam" id="PF07690">
    <property type="entry name" value="MFS_1"/>
    <property type="match status" value="1"/>
</dbReference>
<dbReference type="PANTHER" id="PTHR43271:SF1">
    <property type="entry name" value="INNER MEMBRANE TRANSPORT PROTEIN YNFM"/>
    <property type="match status" value="1"/>
</dbReference>
<organism evidence="10 11">
    <name type="scientific">Salinicola lusitanus</name>
    <dbReference type="NCBI Taxonomy" id="1949085"/>
    <lineage>
        <taxon>Bacteria</taxon>
        <taxon>Pseudomonadati</taxon>
        <taxon>Pseudomonadota</taxon>
        <taxon>Gammaproteobacteria</taxon>
        <taxon>Oceanospirillales</taxon>
        <taxon>Halomonadaceae</taxon>
        <taxon>Salinicola</taxon>
    </lineage>
</organism>
<evidence type="ECO:0000256" key="3">
    <source>
        <dbReference type="ARBA" id="ARBA00022448"/>
    </source>
</evidence>
<feature type="transmembrane region" description="Helical" evidence="8">
    <location>
        <begin position="196"/>
        <end position="216"/>
    </location>
</feature>
<dbReference type="Gene3D" id="1.20.1250.20">
    <property type="entry name" value="MFS general substrate transporter like domains"/>
    <property type="match status" value="1"/>
</dbReference>
<feature type="transmembrane region" description="Helical" evidence="8">
    <location>
        <begin position="280"/>
        <end position="299"/>
    </location>
</feature>
<evidence type="ECO:0000256" key="5">
    <source>
        <dbReference type="ARBA" id="ARBA00022692"/>
    </source>
</evidence>
<evidence type="ECO:0000256" key="4">
    <source>
        <dbReference type="ARBA" id="ARBA00022475"/>
    </source>
</evidence>
<feature type="transmembrane region" description="Helical" evidence="8">
    <location>
        <begin position="162"/>
        <end position="184"/>
    </location>
</feature>
<feature type="transmembrane region" description="Helical" evidence="8">
    <location>
        <begin position="44"/>
        <end position="64"/>
    </location>
</feature>
<keyword evidence="3" id="KW-0813">Transport</keyword>
<dbReference type="InterPro" id="IPR036259">
    <property type="entry name" value="MFS_trans_sf"/>
</dbReference>
<dbReference type="InterPro" id="IPR011701">
    <property type="entry name" value="MFS"/>
</dbReference>
<dbReference type="SUPFAM" id="SSF103473">
    <property type="entry name" value="MFS general substrate transporter"/>
    <property type="match status" value="1"/>
</dbReference>
<accession>A0ABZ3CML9</accession>
<evidence type="ECO:0000256" key="2">
    <source>
        <dbReference type="ARBA" id="ARBA00008335"/>
    </source>
</evidence>
<dbReference type="PROSITE" id="PS50850">
    <property type="entry name" value="MFS"/>
    <property type="match status" value="1"/>
</dbReference>
<feature type="transmembrane region" description="Helical" evidence="8">
    <location>
        <begin position="311"/>
        <end position="328"/>
    </location>
</feature>
<dbReference type="Proteomes" id="UP001453229">
    <property type="component" value="Chromosome"/>
</dbReference>
<keyword evidence="6 8" id="KW-1133">Transmembrane helix</keyword>
<keyword evidence="5 8" id="KW-0812">Transmembrane</keyword>
<feature type="transmembrane region" description="Helical" evidence="8">
    <location>
        <begin position="76"/>
        <end position="96"/>
    </location>
</feature>
<name>A0ABZ3CML9_9GAMM</name>
<dbReference type="InterPro" id="IPR020846">
    <property type="entry name" value="MFS_dom"/>
</dbReference>
<dbReference type="EMBL" id="CP151919">
    <property type="protein sequence ID" value="XAD52401.1"/>
    <property type="molecule type" value="Genomic_DNA"/>
</dbReference>
<dbReference type="PROSITE" id="PS00216">
    <property type="entry name" value="SUGAR_TRANSPORT_1"/>
    <property type="match status" value="1"/>
</dbReference>
<evidence type="ECO:0000313" key="10">
    <source>
        <dbReference type="EMBL" id="XAD52401.1"/>
    </source>
</evidence>
<feature type="transmembrane region" description="Helical" evidence="8">
    <location>
        <begin position="247"/>
        <end position="268"/>
    </location>
</feature>
<feature type="transmembrane region" description="Helical" evidence="8">
    <location>
        <begin position="133"/>
        <end position="155"/>
    </location>
</feature>
<sequence>MSRHTPSEIHDATRAANRQLEREMDAVENAFIERGRAGYRPTMLALFLGAFSTFVLLYCVQPIMPILSDAFGIDAATSSLSLSVATGMLAIGLLVTGPISDAVGRKPIMTIALLSASACTLLAAVMPNWTGMLIMRALAGLSLSGLCAVAMTYLNEEIHPRYVGLSMGLYISGNSIGGMSGRLISGVMVDWVPWRWTLGIIGVVALIAAILFMRWLPPSRHFTPRPLNWRSVFSGFSVHFRDRGLPWLFAEAFLLMGGFVTLYNYIAYRLLAEPYQVSQALVGLLSIAYLSGTYSSAWAGSLADRLGRQRIFWLFIVMMLAGLAITLLEPISLILIGILIFTFGFFAAHSLASGWVGQRASQAKGQASSLYLFSYYLGSSVAGTLGGAFWFWGGWNGVSLFIAVLLLVALAIGALHLRRLA</sequence>
<feature type="transmembrane region" description="Helical" evidence="8">
    <location>
        <begin position="108"/>
        <end position="127"/>
    </location>
</feature>
<dbReference type="CDD" id="cd17324">
    <property type="entry name" value="MFS_NepI_like"/>
    <property type="match status" value="1"/>
</dbReference>
<reference evidence="10 11" key="1">
    <citation type="submission" date="2024-04" db="EMBL/GenBank/DDBJ databases">
        <title>Salinicola lusitanus LLJ914,a marine bacterium isolated from the Okinawa Trough.</title>
        <authorList>
            <person name="Li J."/>
        </authorList>
    </citation>
    <scope>NUCLEOTIDE SEQUENCE [LARGE SCALE GENOMIC DNA]</scope>
    <source>
        <strain evidence="10 11">LLJ914</strain>
    </source>
</reference>
<keyword evidence="7 8" id="KW-0472">Membrane</keyword>